<dbReference type="InterPro" id="IPR016064">
    <property type="entry name" value="NAD/diacylglycerol_kinase_sf"/>
</dbReference>
<dbReference type="InterPro" id="IPR045540">
    <property type="entry name" value="YegS/DAGK_C"/>
</dbReference>
<gene>
    <name evidence="3" type="ORF">FOJ82_10880</name>
</gene>
<feature type="transmembrane region" description="Helical" evidence="1">
    <location>
        <begin position="84"/>
        <end position="106"/>
    </location>
</feature>
<sequence>MTKWHPARFTIGSTAAFAVGFVVWTLLLPTLDGLDALWPWEPPQQEHWLGQIGSAIAIVTTQSVVHVALLVIAFWAARRQLTGLAAALVLCVALTFGAAALARELIARERPGSPWDFLITQQGWSYPSSHLAAVMAGAIMVVVVVTVARRSPVTVLAARIGGAVLVAVVAADRLLMGAHHVSDVAGGILLGGLTASLACLVSDVHVPRGTAADGEGRRAAIVYNPTKVIDQTIFKDLVERRLAERGWEPPVWLSTTVDDAGRAMAEEALRGEPDLIMVAGGDGTVRVVCGALAGTDGTLAILPSGTGNLLAGNMGIPTDLDRALGIALDGRTGEIDVMCVRTPGRDDDHAVVMCGVGADAAVLNDTDEDLKRQIGVAAYVAAALNHIKVNPVSTKVTIDDGEPILAEASLTMVCNVSDLQAGLTLVPEASANDGILDVLVATPKNRMELTQLASAVITGGREPETLIRATARKVLIELESEQLYELDGDVIGKAARLDFEVLPGALSLRLPL</sequence>
<evidence type="ECO:0000313" key="3">
    <source>
        <dbReference type="EMBL" id="TRY17772.1"/>
    </source>
</evidence>
<protein>
    <submittedName>
        <fullName evidence="3">Phosphatase PAP2 family protein</fullName>
    </submittedName>
</protein>
<dbReference type="SUPFAM" id="SSF48317">
    <property type="entry name" value="Acid phosphatase/Vanadium-dependent haloperoxidase"/>
    <property type="match status" value="1"/>
</dbReference>
<keyword evidence="1" id="KW-0472">Membrane</keyword>
<dbReference type="Pfam" id="PF19279">
    <property type="entry name" value="YegS_C"/>
    <property type="match status" value="1"/>
</dbReference>
<dbReference type="Proteomes" id="UP000317638">
    <property type="component" value="Unassembled WGS sequence"/>
</dbReference>
<dbReference type="SMART" id="SM00046">
    <property type="entry name" value="DAGKc"/>
    <property type="match status" value="1"/>
</dbReference>
<dbReference type="PROSITE" id="PS50146">
    <property type="entry name" value="DAGK"/>
    <property type="match status" value="1"/>
</dbReference>
<dbReference type="PANTHER" id="PTHR14969:SF13">
    <property type="entry name" value="AT30094P"/>
    <property type="match status" value="1"/>
</dbReference>
<feature type="transmembrane region" description="Helical" evidence="1">
    <location>
        <begin position="126"/>
        <end position="148"/>
    </location>
</feature>
<keyword evidence="4" id="KW-1185">Reference proteome</keyword>
<dbReference type="SUPFAM" id="SSF111331">
    <property type="entry name" value="NAD kinase/diacylglycerol kinase-like"/>
    <property type="match status" value="1"/>
</dbReference>
<dbReference type="Pfam" id="PF01569">
    <property type="entry name" value="PAP2"/>
    <property type="match status" value="1"/>
</dbReference>
<comment type="caution">
    <text evidence="3">The sequence shown here is derived from an EMBL/GenBank/DDBJ whole genome shotgun (WGS) entry which is preliminary data.</text>
</comment>
<dbReference type="InterPro" id="IPR001206">
    <property type="entry name" value="Diacylglycerol_kinase_cat_dom"/>
</dbReference>
<dbReference type="OrthoDB" id="3171056at2"/>
<name>A0A553JZ83_9ACTN</name>
<keyword evidence="1" id="KW-1133">Transmembrane helix</keyword>
<dbReference type="SMART" id="SM00014">
    <property type="entry name" value="acidPPc"/>
    <property type="match status" value="1"/>
</dbReference>
<dbReference type="AlphaFoldDB" id="A0A553JZ83"/>
<dbReference type="Gene3D" id="1.20.144.10">
    <property type="entry name" value="Phosphatidic acid phosphatase type 2/haloperoxidase"/>
    <property type="match status" value="1"/>
</dbReference>
<feature type="domain" description="DAGKc" evidence="2">
    <location>
        <begin position="214"/>
        <end position="344"/>
    </location>
</feature>
<dbReference type="Pfam" id="PF00781">
    <property type="entry name" value="DAGK_cat"/>
    <property type="match status" value="1"/>
</dbReference>
<dbReference type="EMBL" id="VKKG01000004">
    <property type="protein sequence ID" value="TRY17772.1"/>
    <property type="molecule type" value="Genomic_DNA"/>
</dbReference>
<evidence type="ECO:0000259" key="2">
    <source>
        <dbReference type="PROSITE" id="PS50146"/>
    </source>
</evidence>
<feature type="transmembrane region" description="Helical" evidence="1">
    <location>
        <begin position="48"/>
        <end position="77"/>
    </location>
</feature>
<dbReference type="Gene3D" id="3.40.50.10330">
    <property type="entry name" value="Probable inorganic polyphosphate/atp-NAD kinase, domain 1"/>
    <property type="match status" value="1"/>
</dbReference>
<dbReference type="GO" id="GO:0016301">
    <property type="term" value="F:kinase activity"/>
    <property type="evidence" value="ECO:0007669"/>
    <property type="project" value="InterPro"/>
</dbReference>
<dbReference type="InterPro" id="IPR017438">
    <property type="entry name" value="ATP-NAD_kinase_N"/>
</dbReference>
<feature type="transmembrane region" description="Helical" evidence="1">
    <location>
        <begin position="160"/>
        <end position="178"/>
    </location>
</feature>
<organism evidence="3 4">
    <name type="scientific">Tessaracoccus rhinocerotis</name>
    <dbReference type="NCBI Taxonomy" id="1689449"/>
    <lineage>
        <taxon>Bacteria</taxon>
        <taxon>Bacillati</taxon>
        <taxon>Actinomycetota</taxon>
        <taxon>Actinomycetes</taxon>
        <taxon>Propionibacteriales</taxon>
        <taxon>Propionibacteriaceae</taxon>
        <taxon>Tessaracoccus</taxon>
    </lineage>
</organism>
<dbReference type="InterPro" id="IPR036938">
    <property type="entry name" value="PAP2/HPO_sf"/>
</dbReference>
<dbReference type="PANTHER" id="PTHR14969">
    <property type="entry name" value="SPHINGOSINE-1-PHOSPHATE PHOSPHOHYDROLASE"/>
    <property type="match status" value="1"/>
</dbReference>
<reference evidence="3 4" key="1">
    <citation type="submission" date="2019-07" db="EMBL/GenBank/DDBJ databases">
        <authorList>
            <person name="Zhou L.-Y."/>
        </authorList>
    </citation>
    <scope>NUCLEOTIDE SEQUENCE [LARGE SCALE GENOMIC DNA]</scope>
    <source>
        <strain evidence="3 4">YIM 101269</strain>
    </source>
</reference>
<proteinExistence type="predicted"/>
<keyword evidence="1" id="KW-0812">Transmembrane</keyword>
<dbReference type="InterPro" id="IPR000326">
    <property type="entry name" value="PAP2/HPO"/>
</dbReference>
<evidence type="ECO:0000313" key="4">
    <source>
        <dbReference type="Proteomes" id="UP000317638"/>
    </source>
</evidence>
<dbReference type="Gene3D" id="2.60.200.40">
    <property type="match status" value="1"/>
</dbReference>
<feature type="transmembrane region" description="Helical" evidence="1">
    <location>
        <begin position="7"/>
        <end position="28"/>
    </location>
</feature>
<evidence type="ECO:0000256" key="1">
    <source>
        <dbReference type="SAM" id="Phobius"/>
    </source>
</evidence>
<accession>A0A553JZ83</accession>
<dbReference type="RefSeq" id="WP_143938512.1">
    <property type="nucleotide sequence ID" value="NZ_VKKG01000004.1"/>
</dbReference>